<comment type="caution">
    <text evidence="2">The sequence shown here is derived from an EMBL/GenBank/DDBJ whole genome shotgun (WGS) entry which is preliminary data.</text>
</comment>
<feature type="compositionally biased region" description="Basic residues" evidence="1">
    <location>
        <begin position="110"/>
        <end position="119"/>
    </location>
</feature>
<sequence length="119" mass="13161">MPFYTLFHKCPQPASSPALNPLHHYRPKEYTSLNAFEGTVDTLSQHATALEDLVLNYMAGLDAMSQLQGLRTQIGHLRECLGSDSRVEEIAEDDDEGYAAGKVAEGKAGPSKKRKRSRK</sequence>
<feature type="region of interest" description="Disordered" evidence="1">
    <location>
        <begin position="92"/>
        <end position="119"/>
    </location>
</feature>
<name>A0AA39PDM3_9AGAR</name>
<keyword evidence="3" id="KW-1185">Reference proteome</keyword>
<gene>
    <name evidence="2" type="ORF">IW261DRAFT_1417783</name>
</gene>
<evidence type="ECO:0000313" key="3">
    <source>
        <dbReference type="Proteomes" id="UP001175227"/>
    </source>
</evidence>
<organism evidence="2 3">
    <name type="scientific">Armillaria novae-zelandiae</name>
    <dbReference type="NCBI Taxonomy" id="153914"/>
    <lineage>
        <taxon>Eukaryota</taxon>
        <taxon>Fungi</taxon>
        <taxon>Dikarya</taxon>
        <taxon>Basidiomycota</taxon>
        <taxon>Agaricomycotina</taxon>
        <taxon>Agaricomycetes</taxon>
        <taxon>Agaricomycetidae</taxon>
        <taxon>Agaricales</taxon>
        <taxon>Marasmiineae</taxon>
        <taxon>Physalacriaceae</taxon>
        <taxon>Armillaria</taxon>
    </lineage>
</organism>
<proteinExistence type="predicted"/>
<evidence type="ECO:0000313" key="2">
    <source>
        <dbReference type="EMBL" id="KAK0482169.1"/>
    </source>
</evidence>
<dbReference type="Proteomes" id="UP001175227">
    <property type="component" value="Unassembled WGS sequence"/>
</dbReference>
<protein>
    <submittedName>
        <fullName evidence="2">Uncharacterized protein</fullName>
    </submittedName>
</protein>
<evidence type="ECO:0000256" key="1">
    <source>
        <dbReference type="SAM" id="MobiDB-lite"/>
    </source>
</evidence>
<dbReference type="AlphaFoldDB" id="A0AA39PDM3"/>
<dbReference type="EMBL" id="JAUEPR010000007">
    <property type="protein sequence ID" value="KAK0482169.1"/>
    <property type="molecule type" value="Genomic_DNA"/>
</dbReference>
<reference evidence="2" key="1">
    <citation type="submission" date="2023-06" db="EMBL/GenBank/DDBJ databases">
        <authorList>
            <consortium name="Lawrence Berkeley National Laboratory"/>
            <person name="Ahrendt S."/>
            <person name="Sahu N."/>
            <person name="Indic B."/>
            <person name="Wong-Bajracharya J."/>
            <person name="Merenyi Z."/>
            <person name="Ke H.-M."/>
            <person name="Monk M."/>
            <person name="Kocsube S."/>
            <person name="Drula E."/>
            <person name="Lipzen A."/>
            <person name="Balint B."/>
            <person name="Henrissat B."/>
            <person name="Andreopoulos B."/>
            <person name="Martin F.M."/>
            <person name="Harder C.B."/>
            <person name="Rigling D."/>
            <person name="Ford K.L."/>
            <person name="Foster G.D."/>
            <person name="Pangilinan J."/>
            <person name="Papanicolaou A."/>
            <person name="Barry K."/>
            <person name="LaButti K."/>
            <person name="Viragh M."/>
            <person name="Koriabine M."/>
            <person name="Yan M."/>
            <person name="Riley R."/>
            <person name="Champramary S."/>
            <person name="Plett K.L."/>
            <person name="Tsai I.J."/>
            <person name="Slot J."/>
            <person name="Sipos G."/>
            <person name="Plett J."/>
            <person name="Nagy L.G."/>
            <person name="Grigoriev I.V."/>
        </authorList>
    </citation>
    <scope>NUCLEOTIDE SEQUENCE</scope>
    <source>
        <strain evidence="2">ICMP 16352</strain>
    </source>
</reference>
<accession>A0AA39PDM3</accession>